<feature type="region of interest" description="Disordered" evidence="1">
    <location>
        <begin position="136"/>
        <end position="166"/>
    </location>
</feature>
<accession>A0ABW1QVA4</accession>
<proteinExistence type="predicted"/>
<evidence type="ECO:0000313" key="3">
    <source>
        <dbReference type="Proteomes" id="UP001596097"/>
    </source>
</evidence>
<dbReference type="RefSeq" id="WP_205603028.1">
    <property type="nucleotide sequence ID" value="NZ_JBHSQL010000027.1"/>
</dbReference>
<name>A0ABW1QVA4_9ACTN</name>
<dbReference type="Proteomes" id="UP001596097">
    <property type="component" value="Unassembled WGS sequence"/>
</dbReference>
<evidence type="ECO:0000313" key="2">
    <source>
        <dbReference type="EMBL" id="MFC6151850.1"/>
    </source>
</evidence>
<protein>
    <submittedName>
        <fullName evidence="2">Uncharacterized protein</fullName>
    </submittedName>
</protein>
<organism evidence="2 3">
    <name type="scientific">Mumia xiangluensis</name>
    <dbReference type="NCBI Taxonomy" id="1678900"/>
    <lineage>
        <taxon>Bacteria</taxon>
        <taxon>Bacillati</taxon>
        <taxon>Actinomycetota</taxon>
        <taxon>Actinomycetes</taxon>
        <taxon>Propionibacteriales</taxon>
        <taxon>Nocardioidaceae</taxon>
        <taxon>Mumia</taxon>
    </lineage>
</organism>
<dbReference type="EMBL" id="JBHSQL010000027">
    <property type="protein sequence ID" value="MFC6151850.1"/>
    <property type="molecule type" value="Genomic_DNA"/>
</dbReference>
<feature type="compositionally biased region" description="Polar residues" evidence="1">
    <location>
        <begin position="150"/>
        <end position="159"/>
    </location>
</feature>
<sequence length="194" mass="20853">MTASTFRIGDGQPVAYETAKQLWAKSARDVLAETARKYGGDVTDEQLAAEVQRRTGVKTRVHVATWLVEVLDEVATDAHKRGEPALTALCVRESGRVGDSYRDVVSRLTGTPIPDGERHAAEQRFACYQRFGATLPADGGRPMPSRRVAASTSKPSTSKPVRRAPAPAKVERPVVVCPQCFMAVPATGVCDSCG</sequence>
<comment type="caution">
    <text evidence="2">The sequence shown here is derived from an EMBL/GenBank/DDBJ whole genome shotgun (WGS) entry which is preliminary data.</text>
</comment>
<keyword evidence="3" id="KW-1185">Reference proteome</keyword>
<evidence type="ECO:0000256" key="1">
    <source>
        <dbReference type="SAM" id="MobiDB-lite"/>
    </source>
</evidence>
<reference evidence="3" key="1">
    <citation type="journal article" date="2019" name="Int. J. Syst. Evol. Microbiol.">
        <title>The Global Catalogue of Microorganisms (GCM) 10K type strain sequencing project: providing services to taxonomists for standard genome sequencing and annotation.</title>
        <authorList>
            <consortium name="The Broad Institute Genomics Platform"/>
            <consortium name="The Broad Institute Genome Sequencing Center for Infectious Disease"/>
            <person name="Wu L."/>
            <person name="Ma J."/>
        </authorList>
    </citation>
    <scope>NUCLEOTIDE SEQUENCE [LARGE SCALE GENOMIC DNA]</scope>
    <source>
        <strain evidence="3">CGMCC 4.7198</strain>
    </source>
</reference>
<gene>
    <name evidence="2" type="ORF">ACFPYK_20775</name>
</gene>